<dbReference type="AlphaFoldDB" id="E4TKC7"/>
<dbReference type="EMBL" id="CP002348">
    <property type="protein sequence ID" value="ADR19999.1"/>
    <property type="molecule type" value="Genomic_DNA"/>
</dbReference>
<proteinExistence type="inferred from homology"/>
<gene>
    <name evidence="7" type="ordered locus">Calni_2109</name>
</gene>
<keyword evidence="7" id="KW-0614">Plasmid</keyword>
<dbReference type="GO" id="GO:0005524">
    <property type="term" value="F:ATP binding"/>
    <property type="evidence" value="ECO:0007669"/>
    <property type="project" value="UniProtKB-KW"/>
</dbReference>
<dbReference type="PANTHER" id="PTHR42711">
    <property type="entry name" value="ABC TRANSPORTER ATP-BINDING PROTEIN"/>
    <property type="match status" value="1"/>
</dbReference>
<dbReference type="Gene3D" id="3.40.50.300">
    <property type="entry name" value="P-loop containing nucleotide triphosphate hydrolases"/>
    <property type="match status" value="1"/>
</dbReference>
<protein>
    <submittedName>
        <fullName evidence="7">ABC transporter related protein</fullName>
    </submittedName>
</protein>
<reference evidence="7 8" key="2">
    <citation type="journal article" date="2011" name="Stand. Genomic Sci.">
        <title>Complete genome sequence of Calditerrivibrio nitroreducens type strain (Yu37-1).</title>
        <authorList>
            <person name="Pitluck S."/>
            <person name="Sikorski J."/>
            <person name="Zeytun A."/>
            <person name="Lapidus A."/>
            <person name="Nolan M."/>
            <person name="Lucas S."/>
            <person name="Hammon N."/>
            <person name="Deshpande S."/>
            <person name="Cheng J.F."/>
            <person name="Tapia R."/>
            <person name="Han C."/>
            <person name="Goodwin L."/>
            <person name="Liolios K."/>
            <person name="Pagani I."/>
            <person name="Ivanova N."/>
            <person name="Mavromatis K."/>
            <person name="Pati A."/>
            <person name="Chen A."/>
            <person name="Palaniappan K."/>
            <person name="Hauser L."/>
            <person name="Chang Y.J."/>
            <person name="Jeffries C.D."/>
            <person name="Detter J.C."/>
            <person name="Brambilla E."/>
            <person name="Djao O.D."/>
            <person name="Rohde M."/>
            <person name="Spring S."/>
            <person name="Goker M."/>
            <person name="Woyke T."/>
            <person name="Bristow J."/>
            <person name="Eisen J.A."/>
            <person name="Markowitz V."/>
            <person name="Hugenholtz P."/>
            <person name="Kyrpides N.C."/>
            <person name="Klenk H.P."/>
            <person name="Land M."/>
        </authorList>
    </citation>
    <scope>NUCLEOTIDE SEQUENCE [LARGE SCALE GENOMIC DNA]</scope>
    <source>
        <strain evidence="8">DSM 19672 / NBRC 101217 / Yu37-1</strain>
        <plasmid evidence="8">Plasmid pCALNI01</plasmid>
    </source>
</reference>
<dbReference type="Pfam" id="PF00005">
    <property type="entry name" value="ABC_tran"/>
    <property type="match status" value="1"/>
</dbReference>
<evidence type="ECO:0000256" key="3">
    <source>
        <dbReference type="ARBA" id="ARBA00022458"/>
    </source>
</evidence>
<dbReference type="HOGENOM" id="CLU_000604_1_2_0"/>
<evidence type="ECO:0000256" key="1">
    <source>
        <dbReference type="ARBA" id="ARBA00005417"/>
    </source>
</evidence>
<feature type="domain" description="ABC transporter" evidence="6">
    <location>
        <begin position="3"/>
        <end position="234"/>
    </location>
</feature>
<evidence type="ECO:0000313" key="8">
    <source>
        <dbReference type="Proteomes" id="UP000007039"/>
    </source>
</evidence>
<dbReference type="InterPro" id="IPR027417">
    <property type="entry name" value="P-loop_NTPase"/>
</dbReference>
<evidence type="ECO:0000259" key="6">
    <source>
        <dbReference type="PROSITE" id="PS50893"/>
    </source>
</evidence>
<evidence type="ECO:0000256" key="2">
    <source>
        <dbReference type="ARBA" id="ARBA00022448"/>
    </source>
</evidence>
<dbReference type="InterPro" id="IPR003593">
    <property type="entry name" value="AAA+_ATPase"/>
</dbReference>
<keyword evidence="5" id="KW-0067">ATP-binding</keyword>
<dbReference type="GO" id="GO:0016887">
    <property type="term" value="F:ATP hydrolysis activity"/>
    <property type="evidence" value="ECO:0007669"/>
    <property type="project" value="InterPro"/>
</dbReference>
<accession>E4TKC7</accession>
<dbReference type="Proteomes" id="UP000007039">
    <property type="component" value="Plasmid pCALNI01"/>
</dbReference>
<evidence type="ECO:0000313" key="7">
    <source>
        <dbReference type="EMBL" id="ADR19999.1"/>
    </source>
</evidence>
<dbReference type="RefSeq" id="WP_013447300.1">
    <property type="nucleotide sequence ID" value="NC_014749.1"/>
</dbReference>
<name>E4TKC7_CALNY</name>
<dbReference type="SMART" id="SM00382">
    <property type="entry name" value="AAA"/>
    <property type="match status" value="1"/>
</dbReference>
<dbReference type="PANTHER" id="PTHR42711:SF5">
    <property type="entry name" value="ABC TRANSPORTER ATP-BINDING PROTEIN NATA"/>
    <property type="match status" value="1"/>
</dbReference>
<sequence precursor="true">MQIKIINLMKKYGNSVALKNITFRIEDKTITALLGPNGAGKTTTINILAGLLKPDDGEIYYGDLDFLTNSNKIKSIIGLVPQYNNIDKDLTLYQNLLIHSILFGVKKNEIKNRIEEILNFTGLTNHKNKEAGKLSGGMKRRLVIGRAILHRPKILFLDEPTVGLDPATRRHIWDFVKNINKNFGCTVVLTTHYIEEAELLSDYVYFIDKGEIIKHGKPENLKNEMGKYALEIFIEGKTREEYFESKTEAIERLKQLTYVDMAKIREVNLEDVYLKLTGKKIDI</sequence>
<keyword evidence="3" id="KW-0536">Nodulation</keyword>
<dbReference type="PROSITE" id="PS50893">
    <property type="entry name" value="ABC_TRANSPORTER_2"/>
    <property type="match status" value="1"/>
</dbReference>
<dbReference type="PROSITE" id="PS00211">
    <property type="entry name" value="ABC_TRANSPORTER_1"/>
    <property type="match status" value="1"/>
</dbReference>
<comment type="similarity">
    <text evidence="1">Belongs to the ABC transporter superfamily.</text>
</comment>
<organism evidence="7 8">
    <name type="scientific">Calditerrivibrio nitroreducens (strain DSM 19672 / NBRC 101217 / Yu37-1)</name>
    <dbReference type="NCBI Taxonomy" id="768670"/>
    <lineage>
        <taxon>Bacteria</taxon>
        <taxon>Pseudomonadati</taxon>
        <taxon>Deferribacterota</taxon>
        <taxon>Deferribacteres</taxon>
        <taxon>Deferribacterales</taxon>
        <taxon>Calditerrivibrionaceae</taxon>
    </lineage>
</organism>
<dbReference type="OrthoDB" id="9804819at2"/>
<keyword evidence="2" id="KW-0813">Transport</keyword>
<dbReference type="InterPro" id="IPR017871">
    <property type="entry name" value="ABC_transporter-like_CS"/>
</dbReference>
<keyword evidence="4" id="KW-0547">Nucleotide-binding</keyword>
<dbReference type="KEGG" id="cni:Calni_2109"/>
<evidence type="ECO:0000256" key="4">
    <source>
        <dbReference type="ARBA" id="ARBA00022741"/>
    </source>
</evidence>
<dbReference type="InterPro" id="IPR003439">
    <property type="entry name" value="ABC_transporter-like_ATP-bd"/>
</dbReference>
<evidence type="ECO:0000256" key="5">
    <source>
        <dbReference type="ARBA" id="ARBA00022840"/>
    </source>
</evidence>
<dbReference type="InterPro" id="IPR050763">
    <property type="entry name" value="ABC_transporter_ATP-binding"/>
</dbReference>
<dbReference type="SUPFAM" id="SSF52540">
    <property type="entry name" value="P-loop containing nucleoside triphosphate hydrolases"/>
    <property type="match status" value="1"/>
</dbReference>
<dbReference type="eggNOG" id="COG1131">
    <property type="taxonomic scope" value="Bacteria"/>
</dbReference>
<geneLocation type="plasmid" evidence="7 8">
    <name>pCALNI01</name>
</geneLocation>
<reference key="1">
    <citation type="submission" date="2010-11" db="EMBL/GenBank/DDBJ databases">
        <title>The complete genome of plasmid of Calditerrivibrio nitroreducens DSM 19672.</title>
        <authorList>
            <consortium name="US DOE Joint Genome Institute (JGI-PGF)"/>
            <person name="Lucas S."/>
            <person name="Copeland A."/>
            <person name="Lapidus A."/>
            <person name="Bruce D."/>
            <person name="Goodwin L."/>
            <person name="Pitluck S."/>
            <person name="Kyrpides N."/>
            <person name="Mavromatis K."/>
            <person name="Ivanova N."/>
            <person name="Mikhailova N."/>
            <person name="Zeytun A."/>
            <person name="Brettin T."/>
            <person name="Detter J.C."/>
            <person name="Tapia R."/>
            <person name="Han C."/>
            <person name="Land M."/>
            <person name="Hauser L."/>
            <person name="Markowitz V."/>
            <person name="Cheng J.-F."/>
            <person name="Hugenholtz P."/>
            <person name="Woyke T."/>
            <person name="Wu D."/>
            <person name="Spring S."/>
            <person name="Schroeder M."/>
            <person name="Brambilla E."/>
            <person name="Klenk H.-P."/>
            <person name="Eisen J.A."/>
        </authorList>
    </citation>
    <scope>NUCLEOTIDE SEQUENCE</scope>
    <source>
        <strain>DSM 19672</strain>
    </source>
</reference>
<keyword evidence="8" id="KW-1185">Reference proteome</keyword>